<dbReference type="GO" id="GO:0051087">
    <property type="term" value="F:protein-folding chaperone binding"/>
    <property type="evidence" value="ECO:0007669"/>
    <property type="project" value="InterPro"/>
</dbReference>
<dbReference type="CDD" id="cd06257">
    <property type="entry name" value="DnaJ"/>
    <property type="match status" value="1"/>
</dbReference>
<dbReference type="InterPro" id="IPR036869">
    <property type="entry name" value="J_dom_sf"/>
</dbReference>
<accession>A0A2U3L1H6</accession>
<gene>
    <name evidence="3" type="ORF">SBA1_600003</name>
</gene>
<dbReference type="PANTHER" id="PTHR14021">
    <property type="entry name" value="IRON-SULFUR CLUSTER CO-CHAPERONE PROTEIN HSCB"/>
    <property type="match status" value="1"/>
</dbReference>
<dbReference type="GO" id="GO:0044571">
    <property type="term" value="P:[2Fe-2S] cluster assembly"/>
    <property type="evidence" value="ECO:0007669"/>
    <property type="project" value="InterPro"/>
</dbReference>
<organism evidence="3 4">
    <name type="scientific">Candidatus Sulfotelmatobacter kueseliae</name>
    <dbReference type="NCBI Taxonomy" id="2042962"/>
    <lineage>
        <taxon>Bacteria</taxon>
        <taxon>Pseudomonadati</taxon>
        <taxon>Acidobacteriota</taxon>
        <taxon>Terriglobia</taxon>
        <taxon>Terriglobales</taxon>
        <taxon>Candidatus Korobacteraceae</taxon>
        <taxon>Candidatus Sulfotelmatobacter</taxon>
    </lineage>
</organism>
<sequence>MTKSALTTISVKPLPEDTHSCWSCGSMRAAHFCGSCGKVQPPAPVDYFTFFGLPPKLNLDVAALEKDFYELSRRLHPDLNATAGSEEQQWSLEQSSMLNDAYRTLRDPIKRTGYLLHLEGVALEEQSKSATEQARATGEIKKQIVPADLLEEVFELNLELEELRMNRNMGEDDPALVAEIGKQKLALESKHEALLDELRKCWAAWDSLIDRSQAGSAEERAQVTGKMVDVLNRRNYIRNLVRDVNAALES</sequence>
<dbReference type="Proteomes" id="UP000238701">
    <property type="component" value="Unassembled WGS sequence"/>
</dbReference>
<feature type="domain" description="J" evidence="2">
    <location>
        <begin position="46"/>
        <end position="118"/>
    </location>
</feature>
<dbReference type="InterPro" id="IPR001623">
    <property type="entry name" value="DnaJ_domain"/>
</dbReference>
<dbReference type="SUPFAM" id="SSF46565">
    <property type="entry name" value="Chaperone J-domain"/>
    <property type="match status" value="1"/>
</dbReference>
<keyword evidence="3" id="KW-0346">Stress response</keyword>
<proteinExistence type="predicted"/>
<evidence type="ECO:0000313" key="4">
    <source>
        <dbReference type="Proteomes" id="UP000238701"/>
    </source>
</evidence>
<dbReference type="InterPro" id="IPR004640">
    <property type="entry name" value="HscB"/>
</dbReference>
<dbReference type="NCBIfam" id="TIGR00714">
    <property type="entry name" value="hscB"/>
    <property type="match status" value="1"/>
</dbReference>
<dbReference type="GO" id="GO:0001671">
    <property type="term" value="F:ATPase activator activity"/>
    <property type="evidence" value="ECO:0007669"/>
    <property type="project" value="InterPro"/>
</dbReference>
<dbReference type="SMART" id="SM00271">
    <property type="entry name" value="DnaJ"/>
    <property type="match status" value="1"/>
</dbReference>
<evidence type="ECO:0000259" key="2">
    <source>
        <dbReference type="PROSITE" id="PS50076"/>
    </source>
</evidence>
<evidence type="ECO:0000256" key="1">
    <source>
        <dbReference type="ARBA" id="ARBA00025596"/>
    </source>
</evidence>
<reference evidence="4" key="1">
    <citation type="submission" date="2018-02" db="EMBL/GenBank/DDBJ databases">
        <authorList>
            <person name="Hausmann B."/>
        </authorList>
    </citation>
    <scope>NUCLEOTIDE SEQUENCE [LARGE SCALE GENOMIC DNA]</scope>
    <source>
        <strain evidence="4">Peat soil MAG SbA1</strain>
    </source>
</reference>
<dbReference type="Gene3D" id="1.10.287.110">
    <property type="entry name" value="DnaJ domain"/>
    <property type="match status" value="1"/>
</dbReference>
<dbReference type="PROSITE" id="PS50076">
    <property type="entry name" value="DNAJ_2"/>
    <property type="match status" value="1"/>
</dbReference>
<dbReference type="EMBL" id="OMOD01000156">
    <property type="protein sequence ID" value="SPF45700.1"/>
    <property type="molecule type" value="Genomic_DNA"/>
</dbReference>
<dbReference type="PANTHER" id="PTHR14021:SF15">
    <property type="entry name" value="IRON-SULFUR CLUSTER CO-CHAPERONE PROTEIN HSCB"/>
    <property type="match status" value="1"/>
</dbReference>
<protein>
    <submittedName>
        <fullName evidence="3">Heat shock protein DnaJ-like protein</fullName>
    </submittedName>
</protein>
<dbReference type="AlphaFoldDB" id="A0A2U3L1H6"/>
<dbReference type="OrthoDB" id="287587at2"/>
<name>A0A2U3L1H6_9BACT</name>
<evidence type="ECO:0000313" key="3">
    <source>
        <dbReference type="EMBL" id="SPF45700.1"/>
    </source>
</evidence>
<comment type="function">
    <text evidence="1">Co-chaperone involved in the maturation of iron-sulfur cluster-containing proteins. Seems to help targeting proteins to be folded toward HscA.</text>
</comment>